<dbReference type="EMBL" id="JAHRIO010090165">
    <property type="protein sequence ID" value="MEQ2187447.1"/>
    <property type="molecule type" value="Genomic_DNA"/>
</dbReference>
<evidence type="ECO:0000313" key="2">
    <source>
        <dbReference type="EMBL" id="MEQ2187447.1"/>
    </source>
</evidence>
<feature type="region of interest" description="Disordered" evidence="1">
    <location>
        <begin position="1"/>
        <end position="29"/>
    </location>
</feature>
<proteinExistence type="predicted"/>
<evidence type="ECO:0000313" key="3">
    <source>
        <dbReference type="Proteomes" id="UP001476798"/>
    </source>
</evidence>
<protein>
    <submittedName>
        <fullName evidence="2">Uncharacterized protein</fullName>
    </submittedName>
</protein>
<reference evidence="2 3" key="1">
    <citation type="submission" date="2021-06" db="EMBL/GenBank/DDBJ databases">
        <authorList>
            <person name="Palmer J.M."/>
        </authorList>
    </citation>
    <scope>NUCLEOTIDE SEQUENCE [LARGE SCALE GENOMIC DNA]</scope>
    <source>
        <strain evidence="2 3">GA_2019</strain>
        <tissue evidence="2">Muscle</tissue>
    </source>
</reference>
<dbReference type="Proteomes" id="UP001476798">
    <property type="component" value="Unassembled WGS sequence"/>
</dbReference>
<comment type="caution">
    <text evidence="2">The sequence shown here is derived from an EMBL/GenBank/DDBJ whole genome shotgun (WGS) entry which is preliminary data.</text>
</comment>
<keyword evidence="3" id="KW-1185">Reference proteome</keyword>
<gene>
    <name evidence="2" type="ORF">GOODEAATRI_004761</name>
</gene>
<evidence type="ECO:0000256" key="1">
    <source>
        <dbReference type="SAM" id="MobiDB-lite"/>
    </source>
</evidence>
<accession>A0ABV0PW30</accession>
<name>A0ABV0PW30_9TELE</name>
<sequence length="148" mass="16478">METEDQSGAAGKVPTRPNSTAGLWRPGQLGQHTIHTPSSSIILLCTYPSQDGFCIDEFFLSCSSSWSPNTRRSLSVKHLLRPHHSQGSFSFTHQLALKSRDHTSRSSLSTLHVSTTSPSLLPCWIFPILRLDQCLFLPEPCFQQNLRG</sequence>
<organism evidence="2 3">
    <name type="scientific">Goodea atripinnis</name>
    <dbReference type="NCBI Taxonomy" id="208336"/>
    <lineage>
        <taxon>Eukaryota</taxon>
        <taxon>Metazoa</taxon>
        <taxon>Chordata</taxon>
        <taxon>Craniata</taxon>
        <taxon>Vertebrata</taxon>
        <taxon>Euteleostomi</taxon>
        <taxon>Actinopterygii</taxon>
        <taxon>Neopterygii</taxon>
        <taxon>Teleostei</taxon>
        <taxon>Neoteleostei</taxon>
        <taxon>Acanthomorphata</taxon>
        <taxon>Ovalentaria</taxon>
        <taxon>Atherinomorphae</taxon>
        <taxon>Cyprinodontiformes</taxon>
        <taxon>Goodeidae</taxon>
        <taxon>Goodea</taxon>
    </lineage>
</organism>